<evidence type="ECO:0000259" key="2">
    <source>
        <dbReference type="Pfam" id="PF16729"/>
    </source>
</evidence>
<comment type="caution">
    <text evidence="3">The sequence shown here is derived from an EMBL/GenBank/DDBJ whole genome shotgun (WGS) entry which is preliminary data.</text>
</comment>
<gene>
    <name evidence="3" type="ORF">FDG31_02740</name>
</gene>
<reference evidence="3 4" key="1">
    <citation type="submission" date="2019-04" db="EMBL/GenBank/DDBJ databases">
        <title>Genome sequencing of Clostridium botulinum Groups I-IV and Clostridium butyricum.</title>
        <authorList>
            <person name="Brunt J."/>
            <person name="Van Vliet A.H.M."/>
            <person name="Stringer S.C."/>
            <person name="Carter A.T."/>
            <person name="Peck M.W."/>
        </authorList>
    </citation>
    <scope>NUCLEOTIDE SEQUENCE [LARGE SCALE GENOMIC DNA]</scope>
    <source>
        <strain evidence="3 4">BL81</strain>
    </source>
</reference>
<proteinExistence type="predicted"/>
<feature type="chain" id="PRO_5039094711" evidence="1">
    <location>
        <begin position="21"/>
        <end position="175"/>
    </location>
</feature>
<dbReference type="Proteomes" id="UP000486903">
    <property type="component" value="Unassembled WGS sequence"/>
</dbReference>
<dbReference type="Gene3D" id="2.60.40.1240">
    <property type="match status" value="1"/>
</dbReference>
<evidence type="ECO:0000256" key="1">
    <source>
        <dbReference type="SAM" id="SignalP"/>
    </source>
</evidence>
<dbReference type="InterPro" id="IPR031989">
    <property type="entry name" value="DUF5067"/>
</dbReference>
<name>A0A6B4JKG4_CLOBO</name>
<dbReference type="InterPro" id="IPR029050">
    <property type="entry name" value="Immunoprotect_excell_Ig-like"/>
</dbReference>
<evidence type="ECO:0000313" key="4">
    <source>
        <dbReference type="Proteomes" id="UP000486903"/>
    </source>
</evidence>
<evidence type="ECO:0000313" key="3">
    <source>
        <dbReference type="EMBL" id="NFV25091.1"/>
    </source>
</evidence>
<dbReference type="EMBL" id="SXFB01000001">
    <property type="protein sequence ID" value="NFV25091.1"/>
    <property type="molecule type" value="Genomic_DNA"/>
</dbReference>
<organism evidence="3 4">
    <name type="scientific">Clostridium botulinum</name>
    <dbReference type="NCBI Taxonomy" id="1491"/>
    <lineage>
        <taxon>Bacteria</taxon>
        <taxon>Bacillati</taxon>
        <taxon>Bacillota</taxon>
        <taxon>Clostridia</taxon>
        <taxon>Eubacteriales</taxon>
        <taxon>Clostridiaceae</taxon>
        <taxon>Clostridium</taxon>
    </lineage>
</organism>
<feature type="domain" description="DUF5067" evidence="2">
    <location>
        <begin position="58"/>
        <end position="162"/>
    </location>
</feature>
<dbReference type="PROSITE" id="PS51257">
    <property type="entry name" value="PROKAR_LIPOPROTEIN"/>
    <property type="match status" value="1"/>
</dbReference>
<dbReference type="Pfam" id="PF16729">
    <property type="entry name" value="DUF5067"/>
    <property type="match status" value="1"/>
</dbReference>
<keyword evidence="1" id="KW-0732">Signal</keyword>
<protein>
    <submittedName>
        <fullName evidence="3">DUF5067 domain-containing protein</fullName>
    </submittedName>
</protein>
<sequence>MIKKIISILLCSLIILGVTGCGNKAQTKTEESTQVTANKSDEKEIKLNEPFEVKRPDGDYNFTIKSVTKTDWWKKAKDNEDKTVILLNLECENISFKSKNHNGVLLYDAFNLKDNSNYILSRFSMSYGDVNSGSDEIPPNAKSKVSIPYVIDNDSTSVSIEFIRGGILKDIPITE</sequence>
<dbReference type="RefSeq" id="WP_003373025.1">
    <property type="nucleotide sequence ID" value="NZ_JACBBA010000001.1"/>
</dbReference>
<feature type="signal peptide" evidence="1">
    <location>
        <begin position="1"/>
        <end position="20"/>
    </location>
</feature>
<dbReference type="AlphaFoldDB" id="A0A6B4JKG4"/>
<accession>A0A6B4JKG4</accession>